<keyword evidence="3" id="KW-0902">Two-component regulatory system</keyword>
<keyword evidence="2 8" id="KW-0597">Phosphoprotein</keyword>
<dbReference type="SMART" id="SM00421">
    <property type="entry name" value="HTH_LUXR"/>
    <property type="match status" value="1"/>
</dbReference>
<keyword evidence="5 10" id="KW-0238">DNA-binding</keyword>
<dbReference type="InterPro" id="IPR039420">
    <property type="entry name" value="WalR-like"/>
</dbReference>
<name>A0A415E6X3_9FIRM</name>
<dbReference type="Gene3D" id="3.40.50.2300">
    <property type="match status" value="1"/>
</dbReference>
<dbReference type="STRING" id="1776384.GCA_900086585_02708"/>
<dbReference type="GO" id="GO:0005829">
    <property type="term" value="C:cytosol"/>
    <property type="evidence" value="ECO:0007669"/>
    <property type="project" value="TreeGrafter"/>
</dbReference>
<dbReference type="SUPFAM" id="SSF52172">
    <property type="entry name" value="CheY-like"/>
    <property type="match status" value="1"/>
</dbReference>
<dbReference type="PANTHER" id="PTHR48111:SF1">
    <property type="entry name" value="TWO-COMPONENT RESPONSE REGULATOR ORR33"/>
    <property type="match status" value="1"/>
</dbReference>
<accession>A0A415E6X3</accession>
<dbReference type="InterPro" id="IPR016032">
    <property type="entry name" value="Sig_transdc_resp-reg_C-effctor"/>
</dbReference>
<gene>
    <name evidence="10" type="ORF">DW099_02130</name>
</gene>
<dbReference type="EMBL" id="QRMS01000001">
    <property type="protein sequence ID" value="RHJ89395.1"/>
    <property type="molecule type" value="Genomic_DNA"/>
</dbReference>
<organism evidence="10 11">
    <name type="scientific">Emergencia timonensis</name>
    <dbReference type="NCBI Taxonomy" id="1776384"/>
    <lineage>
        <taxon>Bacteria</taxon>
        <taxon>Bacillati</taxon>
        <taxon>Bacillota</taxon>
        <taxon>Clostridia</taxon>
        <taxon>Peptostreptococcales</taxon>
        <taxon>Anaerovoracaceae</taxon>
        <taxon>Emergencia</taxon>
    </lineage>
</organism>
<evidence type="ECO:0000256" key="5">
    <source>
        <dbReference type="ARBA" id="ARBA00023125"/>
    </source>
</evidence>
<evidence type="ECO:0000256" key="8">
    <source>
        <dbReference type="PROSITE-ProRule" id="PRU00169"/>
    </source>
</evidence>
<dbReference type="GO" id="GO:0006355">
    <property type="term" value="P:regulation of DNA-templated transcription"/>
    <property type="evidence" value="ECO:0007669"/>
    <property type="project" value="InterPro"/>
</dbReference>
<evidence type="ECO:0000256" key="2">
    <source>
        <dbReference type="ARBA" id="ARBA00022553"/>
    </source>
</evidence>
<comment type="function">
    <text evidence="7">May play the central regulatory role in sporulation. It may be an element of the effector pathway responsible for the activation of sporulation genes in response to nutritional stress. Spo0A may act in concert with spo0H (a sigma factor) to control the expression of some genes that are critical to the sporulation process.</text>
</comment>
<dbReference type="OrthoDB" id="9790669at2"/>
<evidence type="ECO:0000313" key="10">
    <source>
        <dbReference type="EMBL" id="RHJ89395.1"/>
    </source>
</evidence>
<evidence type="ECO:0000313" key="11">
    <source>
        <dbReference type="Proteomes" id="UP000284841"/>
    </source>
</evidence>
<dbReference type="Gene3D" id="1.10.10.10">
    <property type="entry name" value="Winged helix-like DNA-binding domain superfamily/Winged helix DNA-binding domain"/>
    <property type="match status" value="1"/>
</dbReference>
<reference evidence="10 11" key="1">
    <citation type="submission" date="2018-08" db="EMBL/GenBank/DDBJ databases">
        <title>A genome reference for cultivated species of the human gut microbiota.</title>
        <authorList>
            <person name="Zou Y."/>
            <person name="Xue W."/>
            <person name="Luo G."/>
        </authorList>
    </citation>
    <scope>NUCLEOTIDE SEQUENCE [LARGE SCALE GENOMIC DNA]</scope>
    <source>
        <strain evidence="10 11">AM07-24</strain>
    </source>
</reference>
<evidence type="ECO:0000256" key="3">
    <source>
        <dbReference type="ARBA" id="ARBA00023012"/>
    </source>
</evidence>
<dbReference type="PROSITE" id="PS50110">
    <property type="entry name" value="RESPONSE_REGULATORY"/>
    <property type="match status" value="1"/>
</dbReference>
<dbReference type="SMART" id="SM00448">
    <property type="entry name" value="REC"/>
    <property type="match status" value="1"/>
</dbReference>
<evidence type="ECO:0000256" key="4">
    <source>
        <dbReference type="ARBA" id="ARBA00023015"/>
    </source>
</evidence>
<sequence length="202" mass="23071">MIKKKYHILVIDDDPVVLKTVASYLSEEYIVGLAKSGEMALRFLEREDVPDLILLDIDMPVINGFAVLKELKNKEKTANIPVVFLTGLLEEENEIRGLELGAMDYIRKPVSRAVLLARVRLHINANQRFCQRGQFDEEKASAIAVPLSNRELETARLLALFYSNEKICQTLHISMSYTKKLVAAVLNKLDLDNRDDIRKFLR</sequence>
<dbReference type="InterPro" id="IPR036388">
    <property type="entry name" value="WH-like_DNA-bd_sf"/>
</dbReference>
<protein>
    <recommendedName>
        <fullName evidence="1">Stage 0 sporulation protein A homolog</fullName>
    </recommendedName>
</protein>
<dbReference type="RefSeq" id="WP_118333511.1">
    <property type="nucleotide sequence ID" value="NZ_AP025567.1"/>
</dbReference>
<keyword evidence="11" id="KW-1185">Reference proteome</keyword>
<dbReference type="InterPro" id="IPR000792">
    <property type="entry name" value="Tscrpt_reg_LuxR_C"/>
</dbReference>
<dbReference type="Proteomes" id="UP000284841">
    <property type="component" value="Unassembled WGS sequence"/>
</dbReference>
<dbReference type="InterPro" id="IPR011006">
    <property type="entry name" value="CheY-like_superfamily"/>
</dbReference>
<feature type="modified residue" description="4-aspartylphosphate" evidence="8">
    <location>
        <position position="56"/>
    </location>
</feature>
<dbReference type="PANTHER" id="PTHR48111">
    <property type="entry name" value="REGULATOR OF RPOS"/>
    <property type="match status" value="1"/>
</dbReference>
<keyword evidence="6" id="KW-0804">Transcription</keyword>
<evidence type="ECO:0000259" key="9">
    <source>
        <dbReference type="PROSITE" id="PS50110"/>
    </source>
</evidence>
<dbReference type="GO" id="GO:0000976">
    <property type="term" value="F:transcription cis-regulatory region binding"/>
    <property type="evidence" value="ECO:0007669"/>
    <property type="project" value="TreeGrafter"/>
</dbReference>
<dbReference type="Pfam" id="PF00072">
    <property type="entry name" value="Response_reg"/>
    <property type="match status" value="1"/>
</dbReference>
<dbReference type="SUPFAM" id="SSF46894">
    <property type="entry name" value="C-terminal effector domain of the bipartite response regulators"/>
    <property type="match status" value="1"/>
</dbReference>
<keyword evidence="4" id="KW-0805">Transcription regulation</keyword>
<dbReference type="InterPro" id="IPR001789">
    <property type="entry name" value="Sig_transdc_resp-reg_receiver"/>
</dbReference>
<comment type="caution">
    <text evidence="10">The sequence shown here is derived from an EMBL/GenBank/DDBJ whole genome shotgun (WGS) entry which is preliminary data.</text>
</comment>
<evidence type="ECO:0000256" key="7">
    <source>
        <dbReference type="ARBA" id="ARBA00024867"/>
    </source>
</evidence>
<evidence type="ECO:0000256" key="1">
    <source>
        <dbReference type="ARBA" id="ARBA00018672"/>
    </source>
</evidence>
<dbReference type="GO" id="GO:0000156">
    <property type="term" value="F:phosphorelay response regulator activity"/>
    <property type="evidence" value="ECO:0007669"/>
    <property type="project" value="TreeGrafter"/>
</dbReference>
<dbReference type="AlphaFoldDB" id="A0A415E6X3"/>
<feature type="domain" description="Response regulatory" evidence="9">
    <location>
        <begin position="7"/>
        <end position="123"/>
    </location>
</feature>
<evidence type="ECO:0000256" key="6">
    <source>
        <dbReference type="ARBA" id="ARBA00023163"/>
    </source>
</evidence>
<dbReference type="GO" id="GO:0032993">
    <property type="term" value="C:protein-DNA complex"/>
    <property type="evidence" value="ECO:0007669"/>
    <property type="project" value="TreeGrafter"/>
</dbReference>
<proteinExistence type="predicted"/>